<organism evidence="1 4">
    <name type="scientific">Streptomyces radicis</name>
    <dbReference type="NCBI Taxonomy" id="1750517"/>
    <lineage>
        <taxon>Bacteria</taxon>
        <taxon>Bacillati</taxon>
        <taxon>Actinomycetota</taxon>
        <taxon>Actinomycetes</taxon>
        <taxon>Kitasatosporales</taxon>
        <taxon>Streptomycetaceae</taxon>
        <taxon>Streptomyces</taxon>
    </lineage>
</organism>
<name>A0A3A9W6I9_9ACTN</name>
<keyword evidence="3" id="KW-1185">Reference proteome</keyword>
<dbReference type="Proteomes" id="UP000275024">
    <property type="component" value="Unassembled WGS sequence"/>
</dbReference>
<reference evidence="3 4" key="1">
    <citation type="submission" date="2018-09" db="EMBL/GenBank/DDBJ databases">
        <title>Streptomyces sp. nov. DS1-2, an endophytic actinomycete isolated from roots of Dendrobium scabrilingue.</title>
        <authorList>
            <person name="Kuncharoen N."/>
            <person name="Kudo T."/>
            <person name="Ohkuma M."/>
            <person name="Yuki M."/>
            <person name="Tanasupawat S."/>
        </authorList>
    </citation>
    <scope>NUCLEOTIDE SEQUENCE [LARGE SCALE GENOMIC DNA]</scope>
    <source>
        <strain evidence="1 4">AZ1-7</strain>
        <strain evidence="2 3">DS1-2</strain>
    </source>
</reference>
<evidence type="ECO:0000313" key="3">
    <source>
        <dbReference type="Proteomes" id="UP000268652"/>
    </source>
</evidence>
<dbReference type="AlphaFoldDB" id="A0A3A9W6I9"/>
<evidence type="ECO:0000313" key="1">
    <source>
        <dbReference type="EMBL" id="RKN08429.1"/>
    </source>
</evidence>
<evidence type="ECO:0000313" key="2">
    <source>
        <dbReference type="EMBL" id="RKN21661.1"/>
    </source>
</evidence>
<dbReference type="Proteomes" id="UP000268652">
    <property type="component" value="Unassembled WGS sequence"/>
</dbReference>
<dbReference type="EMBL" id="RBDY01000011">
    <property type="protein sequence ID" value="RKN21661.1"/>
    <property type="molecule type" value="Genomic_DNA"/>
</dbReference>
<sequence>MGVLPRPDVVPYIAQWSEERDPQTTVVARRGGIGYADEIVHDRDEDGVLWARSTHRPGKGRPEFGKVHGLRQRRAMRRLLCQVCAGPADLNDNGVLWLLGEDPHNPASWPEDLLTSHPPLCLPCAATSVRLCPHLSRRYVALRVREFYLAGVWGTLYRPGFPQPVVADAAGIAYDDRRLRWLRGHQLIMRLETFTPVDLTSETG</sequence>
<evidence type="ECO:0000313" key="4">
    <source>
        <dbReference type="Proteomes" id="UP000275024"/>
    </source>
</evidence>
<dbReference type="OrthoDB" id="3689934at2"/>
<proteinExistence type="predicted"/>
<protein>
    <submittedName>
        <fullName evidence="1">Uncharacterized protein</fullName>
    </submittedName>
</protein>
<dbReference type="EMBL" id="RBDX01000011">
    <property type="protein sequence ID" value="RKN08429.1"/>
    <property type="molecule type" value="Genomic_DNA"/>
</dbReference>
<gene>
    <name evidence="2" type="ORF">D7318_16975</name>
    <name evidence="1" type="ORF">D7319_15490</name>
</gene>
<comment type="caution">
    <text evidence="1">The sequence shown here is derived from an EMBL/GenBank/DDBJ whole genome shotgun (WGS) entry which is preliminary data.</text>
</comment>
<accession>A0A3A9W6I9</accession>